<dbReference type="InterPro" id="IPR009072">
    <property type="entry name" value="Histone-fold"/>
</dbReference>
<comment type="caution">
    <text evidence="3">The sequence shown here is derived from an EMBL/GenBank/DDBJ whole genome shotgun (WGS) entry which is preliminary data.</text>
</comment>
<gene>
    <name evidence="3" type="ORF">RRG08_011455</name>
</gene>
<sequence length="212" mass="23852">MWVTATVDLTRVNLYRGDNLKLGMFGTSFSSPHLTRERSSSRIPILIPEINKRHLQTRSLPGTKFNRLSDQGITHQARSRSLRGVSRGTGSARHRYFLKAVSIMNSFVNDILENISAEASRLAHYNKRRTITSREIHKAVRLLLPGELARHDVSEGTKAVTKFAIKTLSRPDRPNTGVEIQETLGAPTNPSRFRSVWIRGLDSMRCSDTCLA</sequence>
<dbReference type="SUPFAM" id="SSF47113">
    <property type="entry name" value="Histone-fold"/>
    <property type="match status" value="1"/>
</dbReference>
<dbReference type="Gene3D" id="1.10.20.10">
    <property type="entry name" value="Histone, subunit A"/>
    <property type="match status" value="1"/>
</dbReference>
<dbReference type="GO" id="GO:0046982">
    <property type="term" value="F:protein heterodimerization activity"/>
    <property type="evidence" value="ECO:0007669"/>
    <property type="project" value="InterPro"/>
</dbReference>
<evidence type="ECO:0000259" key="2">
    <source>
        <dbReference type="Pfam" id="PF00125"/>
    </source>
</evidence>
<evidence type="ECO:0000256" key="1">
    <source>
        <dbReference type="ARBA" id="ARBA00006846"/>
    </source>
</evidence>
<dbReference type="CDD" id="cd22910">
    <property type="entry name" value="HFD_H2B"/>
    <property type="match status" value="1"/>
</dbReference>
<feature type="domain" description="Core Histone H2A/H2B/H3" evidence="2">
    <location>
        <begin position="80"/>
        <end position="142"/>
    </location>
</feature>
<dbReference type="EMBL" id="JAWDGP010003263">
    <property type="protein sequence ID" value="KAK3775892.1"/>
    <property type="molecule type" value="Genomic_DNA"/>
</dbReference>
<dbReference type="GO" id="GO:0000786">
    <property type="term" value="C:nucleosome"/>
    <property type="evidence" value="ECO:0007669"/>
    <property type="project" value="InterPro"/>
</dbReference>
<comment type="similarity">
    <text evidence="1">Belongs to the histone H2B family.</text>
</comment>
<organism evidence="3 4">
    <name type="scientific">Elysia crispata</name>
    <name type="common">lettuce slug</name>
    <dbReference type="NCBI Taxonomy" id="231223"/>
    <lineage>
        <taxon>Eukaryota</taxon>
        <taxon>Metazoa</taxon>
        <taxon>Spiralia</taxon>
        <taxon>Lophotrochozoa</taxon>
        <taxon>Mollusca</taxon>
        <taxon>Gastropoda</taxon>
        <taxon>Heterobranchia</taxon>
        <taxon>Euthyneura</taxon>
        <taxon>Panpulmonata</taxon>
        <taxon>Sacoglossa</taxon>
        <taxon>Placobranchoidea</taxon>
        <taxon>Plakobranchidae</taxon>
        <taxon>Elysia</taxon>
    </lineage>
</organism>
<dbReference type="InterPro" id="IPR000558">
    <property type="entry name" value="Histone_H2B"/>
</dbReference>
<keyword evidence="4" id="KW-1185">Reference proteome</keyword>
<dbReference type="Proteomes" id="UP001283361">
    <property type="component" value="Unassembled WGS sequence"/>
</dbReference>
<dbReference type="PRINTS" id="PR00621">
    <property type="entry name" value="HISTONEH2B"/>
</dbReference>
<dbReference type="AlphaFoldDB" id="A0AAE1DMI6"/>
<dbReference type="PANTHER" id="PTHR23428">
    <property type="entry name" value="HISTONE H2B"/>
    <property type="match status" value="1"/>
</dbReference>
<accession>A0AAE1DMI6</accession>
<proteinExistence type="inferred from homology"/>
<dbReference type="GO" id="GO:0003677">
    <property type="term" value="F:DNA binding"/>
    <property type="evidence" value="ECO:0007669"/>
    <property type="project" value="InterPro"/>
</dbReference>
<dbReference type="SMART" id="SM00427">
    <property type="entry name" value="H2B"/>
    <property type="match status" value="1"/>
</dbReference>
<reference evidence="3" key="1">
    <citation type="journal article" date="2023" name="G3 (Bethesda)">
        <title>A reference genome for the long-term kleptoplast-retaining sea slug Elysia crispata morphotype clarki.</title>
        <authorList>
            <person name="Eastman K.E."/>
            <person name="Pendleton A.L."/>
            <person name="Shaikh M.A."/>
            <person name="Suttiyut T."/>
            <person name="Ogas R."/>
            <person name="Tomko P."/>
            <person name="Gavelis G."/>
            <person name="Widhalm J.R."/>
            <person name="Wisecaver J.H."/>
        </authorList>
    </citation>
    <scope>NUCLEOTIDE SEQUENCE</scope>
    <source>
        <strain evidence="3">ECLA1</strain>
    </source>
</reference>
<evidence type="ECO:0000313" key="4">
    <source>
        <dbReference type="Proteomes" id="UP001283361"/>
    </source>
</evidence>
<name>A0AAE1DMI6_9GAST</name>
<dbReference type="GO" id="GO:0030527">
    <property type="term" value="F:structural constituent of chromatin"/>
    <property type="evidence" value="ECO:0007669"/>
    <property type="project" value="InterPro"/>
</dbReference>
<protein>
    <recommendedName>
        <fullName evidence="2">Core Histone H2A/H2B/H3 domain-containing protein</fullName>
    </recommendedName>
</protein>
<dbReference type="Pfam" id="PF00125">
    <property type="entry name" value="Histone"/>
    <property type="match status" value="1"/>
</dbReference>
<evidence type="ECO:0000313" key="3">
    <source>
        <dbReference type="EMBL" id="KAK3775892.1"/>
    </source>
</evidence>
<dbReference type="InterPro" id="IPR007125">
    <property type="entry name" value="H2A/H2B/H3"/>
</dbReference>